<dbReference type="InterPro" id="IPR051012">
    <property type="entry name" value="CellSynth/LPSAsmb/PSIAsmb"/>
</dbReference>
<gene>
    <name evidence="3" type="ORF">METZ01_LOCUS230739</name>
</gene>
<keyword evidence="2" id="KW-0802">TPR repeat</keyword>
<proteinExistence type="predicted"/>
<keyword evidence="1" id="KW-0677">Repeat</keyword>
<organism evidence="3">
    <name type="scientific">marine metagenome</name>
    <dbReference type="NCBI Taxonomy" id="408172"/>
    <lineage>
        <taxon>unclassified sequences</taxon>
        <taxon>metagenomes</taxon>
        <taxon>ecological metagenomes</taxon>
    </lineage>
</organism>
<dbReference type="EMBL" id="UINC01057094">
    <property type="protein sequence ID" value="SVB77885.1"/>
    <property type="molecule type" value="Genomic_DNA"/>
</dbReference>
<dbReference type="InterPro" id="IPR019734">
    <property type="entry name" value="TPR_rpt"/>
</dbReference>
<dbReference type="PANTHER" id="PTHR45586">
    <property type="entry name" value="TPR REPEAT-CONTAINING PROTEIN PA4667"/>
    <property type="match status" value="1"/>
</dbReference>
<dbReference type="Pfam" id="PF13432">
    <property type="entry name" value="TPR_16"/>
    <property type="match status" value="1"/>
</dbReference>
<name>A0A382GSQ5_9ZZZZ</name>
<dbReference type="SUPFAM" id="SSF48452">
    <property type="entry name" value="TPR-like"/>
    <property type="match status" value="1"/>
</dbReference>
<dbReference type="PANTHER" id="PTHR45586:SF1">
    <property type="entry name" value="LIPOPOLYSACCHARIDE ASSEMBLY PROTEIN B"/>
    <property type="match status" value="1"/>
</dbReference>
<feature type="non-terminal residue" evidence="3">
    <location>
        <position position="1"/>
    </location>
</feature>
<dbReference type="Pfam" id="PF14559">
    <property type="entry name" value="TPR_19"/>
    <property type="match status" value="1"/>
</dbReference>
<reference evidence="3" key="1">
    <citation type="submission" date="2018-05" db="EMBL/GenBank/DDBJ databases">
        <authorList>
            <person name="Lanie J.A."/>
            <person name="Ng W.-L."/>
            <person name="Kazmierczak K.M."/>
            <person name="Andrzejewski T.M."/>
            <person name="Davidsen T.M."/>
            <person name="Wayne K.J."/>
            <person name="Tettelin H."/>
            <person name="Glass J.I."/>
            <person name="Rusch D."/>
            <person name="Podicherti R."/>
            <person name="Tsui H.-C.T."/>
            <person name="Winkler M.E."/>
        </authorList>
    </citation>
    <scope>NUCLEOTIDE SEQUENCE</scope>
</reference>
<evidence type="ECO:0000256" key="2">
    <source>
        <dbReference type="ARBA" id="ARBA00022803"/>
    </source>
</evidence>
<sequence>PLIMVFSTMGFWVLGRRILVTWPSLQRLPGKEAVCGVALTCCAAGIGFLPFSLYEAVLPYVAPTRIHAEYLPKSRQVHPQLVEVWADLFVRRQNTEAAAQRLETLRTQHDHYAPTYYTLGLVHMKRRQFDEAIAHFATAVDIVPYFAEAGCWLVEAELMQGRVDAANRHLENLERLRPDYPLVHLLRANLRLLEGDQQAAGAGFRKYQVANRYQFDRALERAARIFRRHGEEDQARQAEQALDGLDAPEAGLTSPLVWSYLGLDLPGMSLSSPDDRGVYYNIGAVHAQGGDLAQAEQAWSQMNQLVPDHAISWASRGLLYARTERLSRAADILREGLRHVPDDVRLLQVAHDVLDTLGRHAEASQLRARIDTALLQTSDIPQIVSSRWFPVEVVLPMTRVGLSTRG</sequence>
<dbReference type="SMART" id="SM00028">
    <property type="entry name" value="TPR"/>
    <property type="match status" value="3"/>
</dbReference>
<evidence type="ECO:0008006" key="4">
    <source>
        <dbReference type="Google" id="ProtNLM"/>
    </source>
</evidence>
<dbReference type="AlphaFoldDB" id="A0A382GSQ5"/>
<protein>
    <recommendedName>
        <fullName evidence="4">Tetratricopeptide repeat protein</fullName>
    </recommendedName>
</protein>
<evidence type="ECO:0000313" key="3">
    <source>
        <dbReference type="EMBL" id="SVB77885.1"/>
    </source>
</evidence>
<dbReference type="Gene3D" id="1.25.40.10">
    <property type="entry name" value="Tetratricopeptide repeat domain"/>
    <property type="match status" value="2"/>
</dbReference>
<dbReference type="InterPro" id="IPR011990">
    <property type="entry name" value="TPR-like_helical_dom_sf"/>
</dbReference>
<evidence type="ECO:0000256" key="1">
    <source>
        <dbReference type="ARBA" id="ARBA00022737"/>
    </source>
</evidence>
<dbReference type="PROSITE" id="PS50005">
    <property type="entry name" value="TPR"/>
    <property type="match status" value="3"/>
</dbReference>
<accession>A0A382GSQ5</accession>